<dbReference type="InterPro" id="IPR050957">
    <property type="entry name" value="BMP_lipoprotein"/>
</dbReference>
<dbReference type="RefSeq" id="WP_350258815.1">
    <property type="nucleotide sequence ID" value="NZ_CP138335.1"/>
</dbReference>
<feature type="signal peptide" evidence="8">
    <location>
        <begin position="1"/>
        <end position="26"/>
    </location>
</feature>
<evidence type="ECO:0000259" key="9">
    <source>
        <dbReference type="Pfam" id="PF02608"/>
    </source>
</evidence>
<organism evidence="10">
    <name type="scientific">Scrofimicrobium appendicitidis</name>
    <dbReference type="NCBI Taxonomy" id="3079930"/>
    <lineage>
        <taxon>Bacteria</taxon>
        <taxon>Bacillati</taxon>
        <taxon>Actinomycetota</taxon>
        <taxon>Actinomycetes</taxon>
        <taxon>Actinomycetales</taxon>
        <taxon>Actinomycetaceae</taxon>
        <taxon>Scrofimicrobium</taxon>
    </lineage>
</organism>
<dbReference type="CDD" id="cd06354">
    <property type="entry name" value="PBP1_PrnA-like"/>
    <property type="match status" value="1"/>
</dbReference>
<dbReference type="InterPro" id="IPR028082">
    <property type="entry name" value="Peripla_BP_I"/>
</dbReference>
<dbReference type="PANTHER" id="PTHR34296">
    <property type="entry name" value="TRANSCRIPTIONAL ACTIVATOR PROTEIN MED"/>
    <property type="match status" value="1"/>
</dbReference>
<feature type="region of interest" description="Disordered" evidence="7">
    <location>
        <begin position="24"/>
        <end position="48"/>
    </location>
</feature>
<evidence type="ECO:0000256" key="8">
    <source>
        <dbReference type="SAM" id="SignalP"/>
    </source>
</evidence>
<proteinExistence type="inferred from homology"/>
<reference evidence="10" key="1">
    <citation type="submission" date="2023-11" db="EMBL/GenBank/DDBJ databases">
        <title>Scrofimicrobium hongkongense sp. nov., isolated from a patient with peritonitis.</title>
        <authorList>
            <person name="Lao H.Y."/>
            <person name="Wong A.Y.P."/>
            <person name="Ng T.L."/>
            <person name="Wong R.Y.L."/>
            <person name="Yau M.C.Y."/>
            <person name="Lam J.Y.W."/>
            <person name="Siu G.K.H."/>
        </authorList>
    </citation>
    <scope>NUCLEOTIDE SEQUENCE</scope>
    <source>
        <strain evidence="10">R131</strain>
    </source>
</reference>
<evidence type="ECO:0000256" key="5">
    <source>
        <dbReference type="ARBA" id="ARBA00023136"/>
    </source>
</evidence>
<accession>A0AAU7V9D6</accession>
<dbReference type="InterPro" id="IPR008107">
    <property type="entry name" value="Mycoplasma_p48"/>
</dbReference>
<keyword evidence="5" id="KW-0472">Membrane</keyword>
<dbReference type="Pfam" id="PF02608">
    <property type="entry name" value="Bmp"/>
    <property type="match status" value="1"/>
</dbReference>
<evidence type="ECO:0000256" key="3">
    <source>
        <dbReference type="ARBA" id="ARBA00022475"/>
    </source>
</evidence>
<dbReference type="AlphaFoldDB" id="A0AAU7V9D6"/>
<sequence length="370" mass="38646">MKNTLKFGAIAAVAALSLAACGQAPAEQSSPSGDTTQSDAGAAPSSDVKACMVSDSGGFDDKSFNQSGHEGLMRAKDELGVAVDQAESQSDQDFVPNINNMVQGGCDIIIGVGFLMADAMDQAAAEHPDVKFALVDSTFASQAEGVDGLPNARALVFNTAEASYLAGYAAAAMTTDKVGTYLGANLPTTAIFADGFADGIAKYNEVHGKDVELVGWDKAKQEGMAVGNFEDVPKGKQFTEQLIEQGARVIMPVAGPVGAGTLAAAKDSADTWVVWVDADGVETQPEYKDIILTSVMKDIGNAVFDTIKAVQDGSFDANPYIGTLENGGVGIAPWHEFEDVVPQEIKDEIDQLKQDIIDGKIVVETVNAPK</sequence>
<evidence type="ECO:0000256" key="6">
    <source>
        <dbReference type="ARBA" id="ARBA00023288"/>
    </source>
</evidence>
<dbReference type="Gene3D" id="3.40.50.2300">
    <property type="match status" value="2"/>
</dbReference>
<evidence type="ECO:0000256" key="7">
    <source>
        <dbReference type="SAM" id="MobiDB-lite"/>
    </source>
</evidence>
<gene>
    <name evidence="10" type="ORF">SAC06_03390</name>
</gene>
<evidence type="ECO:0000256" key="2">
    <source>
        <dbReference type="ARBA" id="ARBA00008610"/>
    </source>
</evidence>
<dbReference type="PANTHER" id="PTHR34296:SF2">
    <property type="entry name" value="ABC TRANSPORTER GUANOSINE-BINDING PROTEIN NUPN"/>
    <property type="match status" value="1"/>
</dbReference>
<dbReference type="PRINTS" id="PR01733">
    <property type="entry name" value="LIPPROTEIN48"/>
</dbReference>
<dbReference type="PROSITE" id="PS51257">
    <property type="entry name" value="PROKAR_LIPOPROTEIN"/>
    <property type="match status" value="1"/>
</dbReference>
<comment type="similarity">
    <text evidence="2">Belongs to the BMP lipoprotein family.</text>
</comment>
<evidence type="ECO:0000256" key="1">
    <source>
        <dbReference type="ARBA" id="ARBA00004193"/>
    </source>
</evidence>
<keyword evidence="4 8" id="KW-0732">Signal</keyword>
<name>A0AAU7V9D6_9ACTO</name>
<keyword evidence="6" id="KW-0449">Lipoprotein</keyword>
<dbReference type="GO" id="GO:0005886">
    <property type="term" value="C:plasma membrane"/>
    <property type="evidence" value="ECO:0007669"/>
    <property type="project" value="UniProtKB-SubCell"/>
</dbReference>
<dbReference type="SUPFAM" id="SSF53822">
    <property type="entry name" value="Periplasmic binding protein-like I"/>
    <property type="match status" value="1"/>
</dbReference>
<feature type="domain" description="ABC transporter substrate-binding protein PnrA-like" evidence="9">
    <location>
        <begin position="51"/>
        <end position="364"/>
    </location>
</feature>
<evidence type="ECO:0000313" key="10">
    <source>
        <dbReference type="EMBL" id="XBW08615.1"/>
    </source>
</evidence>
<protein>
    <submittedName>
        <fullName evidence="10">BMP family ABC transporter substrate-binding protein</fullName>
    </submittedName>
</protein>
<evidence type="ECO:0000256" key="4">
    <source>
        <dbReference type="ARBA" id="ARBA00022729"/>
    </source>
</evidence>
<dbReference type="KEGG" id="sapp:SAC06_03390"/>
<feature type="chain" id="PRO_5043605251" evidence="8">
    <location>
        <begin position="27"/>
        <end position="370"/>
    </location>
</feature>
<comment type="subcellular location">
    <subcellularLocation>
        <location evidence="1">Cell membrane</location>
        <topology evidence="1">Lipid-anchor</topology>
    </subcellularLocation>
</comment>
<dbReference type="EMBL" id="CP138335">
    <property type="protein sequence ID" value="XBW08615.1"/>
    <property type="molecule type" value="Genomic_DNA"/>
</dbReference>
<feature type="compositionally biased region" description="Polar residues" evidence="7">
    <location>
        <begin position="27"/>
        <end position="39"/>
    </location>
</feature>
<keyword evidence="3" id="KW-1003">Cell membrane</keyword>
<dbReference type="InterPro" id="IPR003760">
    <property type="entry name" value="PnrA-like"/>
</dbReference>